<name>A0A8D3WHJ7_STRFA</name>
<accession>A0A8D3WHJ7</accession>
<protein>
    <submittedName>
        <fullName evidence="2">Uncharacterized protein</fullName>
    </submittedName>
</protein>
<dbReference type="Proteomes" id="UP000002066">
    <property type="component" value="Chromosome"/>
</dbReference>
<dbReference type="OrthoDB" id="4332438at2"/>
<dbReference type="AlphaFoldDB" id="A0A8D3WHJ7"/>
<keyword evidence="1" id="KW-0472">Membrane</keyword>
<feature type="transmembrane region" description="Helical" evidence="1">
    <location>
        <begin position="111"/>
        <end position="130"/>
    </location>
</feature>
<evidence type="ECO:0000313" key="3">
    <source>
        <dbReference type="Proteomes" id="UP000002066"/>
    </source>
</evidence>
<keyword evidence="1" id="KW-1133">Transmembrane helix</keyword>
<organism evidence="2 3">
    <name type="scientific">Streptomyces pratensis (strain ATCC 33331 / IAF-45CD)</name>
    <dbReference type="NCBI Taxonomy" id="591167"/>
    <lineage>
        <taxon>Bacteria</taxon>
        <taxon>Bacillati</taxon>
        <taxon>Actinomycetota</taxon>
        <taxon>Actinomycetes</taxon>
        <taxon>Kitasatosporales</taxon>
        <taxon>Streptomycetaceae</taxon>
        <taxon>Streptomyces</taxon>
    </lineage>
</organism>
<evidence type="ECO:0000256" key="1">
    <source>
        <dbReference type="SAM" id="Phobius"/>
    </source>
</evidence>
<gene>
    <name evidence="2" type="ordered locus">Sfla_3771</name>
</gene>
<dbReference type="EMBL" id="CP002475">
    <property type="protein sequence ID" value="ADW05188.1"/>
    <property type="molecule type" value="Genomic_DNA"/>
</dbReference>
<keyword evidence="1" id="KW-0812">Transmembrane</keyword>
<sequence length="156" mass="16018">MKRSSSHRLLAHGRSFAAGCVVLLLLAAGVWTSWDTAHHIVLAKGREHGTMVVTACGEDTCTGPFTPDATSADRTSVTVERSVAARTGDRFPVVVKPGSGNVVRTGAPGFLHSWAPLGGALMLAALVIGGGMRLTRTAWGAGIAGAVLLTATFVAL</sequence>
<reference evidence="2 3" key="1">
    <citation type="submission" date="2011-01" db="EMBL/GenBank/DDBJ databases">
        <title>Complete sequence of chromosome of Streptomyces flavogriseus ATCC 33331.</title>
        <authorList>
            <consortium name="US DOE Joint Genome Institute"/>
            <person name="Lucas S."/>
            <person name="Copeland A."/>
            <person name="Lapidus A."/>
            <person name="Cheng J.-F."/>
            <person name="Goodwin L."/>
            <person name="Pitluck S."/>
            <person name="Davenport K."/>
            <person name="Detter J.C."/>
            <person name="Han C."/>
            <person name="Tapia R."/>
            <person name="Land M."/>
            <person name="Hauser L."/>
            <person name="Kyrpides N."/>
            <person name="Ivanova N."/>
            <person name="Ovchinnikova G."/>
            <person name="Pagani I."/>
            <person name="Brumm P."/>
            <person name="Mead D."/>
            <person name="Woyke T."/>
        </authorList>
    </citation>
    <scope>NUCLEOTIDE SEQUENCE [LARGE SCALE GENOMIC DNA]</scope>
    <source>
        <strain evidence="3">ATCC 33331 / IAF-45CD</strain>
    </source>
</reference>
<dbReference type="KEGG" id="sfa:Sfla_3771"/>
<proteinExistence type="predicted"/>
<feature type="transmembrane region" description="Helical" evidence="1">
    <location>
        <begin position="137"/>
        <end position="155"/>
    </location>
</feature>
<evidence type="ECO:0000313" key="2">
    <source>
        <dbReference type="EMBL" id="ADW05188.1"/>
    </source>
</evidence>